<evidence type="ECO:0000256" key="1">
    <source>
        <dbReference type="ARBA" id="ARBA00004141"/>
    </source>
</evidence>
<evidence type="ECO:0000256" key="3">
    <source>
        <dbReference type="ARBA" id="ARBA00022989"/>
    </source>
</evidence>
<comment type="subcellular location">
    <subcellularLocation>
        <location evidence="1">Membrane</location>
        <topology evidence="1">Multi-pass membrane protein</topology>
    </subcellularLocation>
</comment>
<dbReference type="PANTHER" id="PTHR28013">
    <property type="entry name" value="PROTEIN DCV1-RELATED"/>
    <property type="match status" value="1"/>
</dbReference>
<dbReference type="Proteomes" id="UP000518752">
    <property type="component" value="Unassembled WGS sequence"/>
</dbReference>
<feature type="transmembrane region" description="Helical" evidence="5">
    <location>
        <begin position="152"/>
        <end position="179"/>
    </location>
</feature>
<dbReference type="AlphaFoldDB" id="A0A8H5HK79"/>
<dbReference type="Pfam" id="PF06687">
    <property type="entry name" value="SUR7"/>
    <property type="match status" value="1"/>
</dbReference>
<dbReference type="GO" id="GO:0005886">
    <property type="term" value="C:plasma membrane"/>
    <property type="evidence" value="ECO:0007669"/>
    <property type="project" value="InterPro"/>
</dbReference>
<dbReference type="InterPro" id="IPR009571">
    <property type="entry name" value="SUR7/Rim9-like_fungi"/>
</dbReference>
<keyword evidence="8" id="KW-1185">Reference proteome</keyword>
<keyword evidence="3 5" id="KW-1133">Transmembrane helix</keyword>
<dbReference type="EMBL" id="JAACJN010000043">
    <property type="protein sequence ID" value="KAF5384525.1"/>
    <property type="molecule type" value="Genomic_DNA"/>
</dbReference>
<organism evidence="6 8">
    <name type="scientific">Collybiopsis confluens</name>
    <dbReference type="NCBI Taxonomy" id="2823264"/>
    <lineage>
        <taxon>Eukaryota</taxon>
        <taxon>Fungi</taxon>
        <taxon>Dikarya</taxon>
        <taxon>Basidiomycota</taxon>
        <taxon>Agaricomycotina</taxon>
        <taxon>Agaricomycetes</taxon>
        <taxon>Agaricomycetidae</taxon>
        <taxon>Agaricales</taxon>
        <taxon>Marasmiineae</taxon>
        <taxon>Omphalotaceae</taxon>
        <taxon>Collybiopsis</taxon>
    </lineage>
</organism>
<protein>
    <recommendedName>
        <fullName evidence="9">Pali-domain-containing protein</fullName>
    </recommendedName>
</protein>
<sequence>MVKKAHKPLQAHRTISILCIFLLFSAFVLLLLVGLSLPIIHPVYVVQVYATDTQQGSSLSTELRFGVWGVCAYSTLNPPSVINDGGLCYGPKLGYQDVIPSSILAEVNVSQSLVDTALQGLIAVLIMHLVAAGTSLFTLFTSLFLASHAMTILALISAIVTALITSVVFIIDALIVGVARAKVPELSSEGLGVRVGNGVWIVLGAVIAAWLGVILLSARACYCCGVRRKHHDDDSDTY</sequence>
<evidence type="ECO:0000256" key="5">
    <source>
        <dbReference type="SAM" id="Phobius"/>
    </source>
</evidence>
<keyword evidence="4 5" id="KW-0472">Membrane</keyword>
<dbReference type="GO" id="GO:0035838">
    <property type="term" value="C:growing cell tip"/>
    <property type="evidence" value="ECO:0007669"/>
    <property type="project" value="TreeGrafter"/>
</dbReference>
<comment type="caution">
    <text evidence="6">The sequence shown here is derived from an EMBL/GenBank/DDBJ whole genome shotgun (WGS) entry which is preliminary data.</text>
</comment>
<evidence type="ECO:0000313" key="6">
    <source>
        <dbReference type="EMBL" id="KAF5384525.1"/>
    </source>
</evidence>
<dbReference type="EMBL" id="JAACJN010000002">
    <property type="protein sequence ID" value="KAF5393453.1"/>
    <property type="molecule type" value="Genomic_DNA"/>
</dbReference>
<dbReference type="PANTHER" id="PTHR28013:SF3">
    <property type="entry name" value="PROTEIN DCV1-RELATED"/>
    <property type="match status" value="1"/>
</dbReference>
<evidence type="ECO:0000313" key="8">
    <source>
        <dbReference type="Proteomes" id="UP000518752"/>
    </source>
</evidence>
<dbReference type="OrthoDB" id="3881at2759"/>
<dbReference type="InterPro" id="IPR051380">
    <property type="entry name" value="pH-response_reg_palI/RIM9"/>
</dbReference>
<evidence type="ECO:0000256" key="4">
    <source>
        <dbReference type="ARBA" id="ARBA00023136"/>
    </source>
</evidence>
<feature type="transmembrane region" description="Helical" evidence="5">
    <location>
        <begin position="121"/>
        <end position="145"/>
    </location>
</feature>
<reference evidence="6 8" key="1">
    <citation type="journal article" date="2020" name="ISME J.">
        <title>Uncovering the hidden diversity of litter-decomposition mechanisms in mushroom-forming fungi.</title>
        <authorList>
            <person name="Floudas D."/>
            <person name="Bentzer J."/>
            <person name="Ahren D."/>
            <person name="Johansson T."/>
            <person name="Persson P."/>
            <person name="Tunlid A."/>
        </authorList>
    </citation>
    <scope>NUCLEOTIDE SEQUENCE [LARGE SCALE GENOMIC DNA]</scope>
    <source>
        <strain evidence="6 8">CBS 406.79</strain>
    </source>
</reference>
<evidence type="ECO:0000256" key="2">
    <source>
        <dbReference type="ARBA" id="ARBA00022692"/>
    </source>
</evidence>
<proteinExistence type="predicted"/>
<evidence type="ECO:0008006" key="9">
    <source>
        <dbReference type="Google" id="ProtNLM"/>
    </source>
</evidence>
<dbReference type="GO" id="GO:0032153">
    <property type="term" value="C:cell division site"/>
    <property type="evidence" value="ECO:0007669"/>
    <property type="project" value="TreeGrafter"/>
</dbReference>
<evidence type="ECO:0000313" key="7">
    <source>
        <dbReference type="EMBL" id="KAF5393453.1"/>
    </source>
</evidence>
<accession>A0A8H5HK79</accession>
<name>A0A8H5HK79_9AGAR</name>
<feature type="transmembrane region" description="Helical" evidence="5">
    <location>
        <begin position="199"/>
        <end position="222"/>
    </location>
</feature>
<gene>
    <name evidence="7" type="ORF">D9757_000459</name>
    <name evidence="6" type="ORF">D9757_006505</name>
</gene>
<feature type="transmembrane region" description="Helical" evidence="5">
    <location>
        <begin position="15"/>
        <end position="40"/>
    </location>
</feature>
<keyword evidence="2 5" id="KW-0812">Transmembrane</keyword>